<dbReference type="Proteomes" id="UP000283387">
    <property type="component" value="Unassembled WGS sequence"/>
</dbReference>
<gene>
    <name evidence="4" type="ORF">BC643_0939</name>
</gene>
<keyword evidence="5" id="KW-1185">Reference proteome</keyword>
<dbReference type="GO" id="GO:0016903">
    <property type="term" value="F:oxidoreductase activity, acting on the aldehyde or oxo group of donors"/>
    <property type="evidence" value="ECO:0007669"/>
    <property type="project" value="InterPro"/>
</dbReference>
<feature type="transmembrane region" description="Helical" evidence="2">
    <location>
        <begin position="6"/>
        <end position="27"/>
    </location>
</feature>
<keyword evidence="2" id="KW-0812">Transmembrane</keyword>
<evidence type="ECO:0000259" key="3">
    <source>
        <dbReference type="Pfam" id="PF01558"/>
    </source>
</evidence>
<evidence type="ECO:0000313" key="4">
    <source>
        <dbReference type="EMBL" id="RKD90599.1"/>
    </source>
</evidence>
<dbReference type="EMBL" id="RAPN01000001">
    <property type="protein sequence ID" value="RKD90599.1"/>
    <property type="molecule type" value="Genomic_DNA"/>
</dbReference>
<dbReference type="AlphaFoldDB" id="A0A419W560"/>
<dbReference type="RefSeq" id="WP_120271992.1">
    <property type="nucleotide sequence ID" value="NZ_RAPN01000001.1"/>
</dbReference>
<dbReference type="NCBIfam" id="NF005324">
    <property type="entry name" value="PRK06853.1-4"/>
    <property type="match status" value="1"/>
</dbReference>
<dbReference type="OrthoDB" id="9789125at2"/>
<organism evidence="4 5">
    <name type="scientific">Mangrovibacterium diazotrophicum</name>
    <dbReference type="NCBI Taxonomy" id="1261403"/>
    <lineage>
        <taxon>Bacteria</taxon>
        <taxon>Pseudomonadati</taxon>
        <taxon>Bacteroidota</taxon>
        <taxon>Bacteroidia</taxon>
        <taxon>Marinilabiliales</taxon>
        <taxon>Prolixibacteraceae</taxon>
        <taxon>Mangrovibacterium</taxon>
    </lineage>
</organism>
<keyword evidence="4" id="KW-0670">Pyruvate</keyword>
<evidence type="ECO:0000256" key="2">
    <source>
        <dbReference type="SAM" id="Phobius"/>
    </source>
</evidence>
<keyword evidence="2" id="KW-0472">Membrane</keyword>
<dbReference type="InterPro" id="IPR019752">
    <property type="entry name" value="Pyrv/ketoisovalerate_OxRed_cat"/>
</dbReference>
<dbReference type="InterPro" id="IPR002869">
    <property type="entry name" value="Pyrv_flavodox_OxRed_cen"/>
</dbReference>
<comment type="caution">
    <text evidence="4">The sequence shown here is derived from an EMBL/GenBank/DDBJ whole genome shotgun (WGS) entry which is preliminary data.</text>
</comment>
<evidence type="ECO:0000313" key="5">
    <source>
        <dbReference type="Proteomes" id="UP000283387"/>
    </source>
</evidence>
<evidence type="ECO:0000256" key="1">
    <source>
        <dbReference type="ARBA" id="ARBA00023002"/>
    </source>
</evidence>
<keyword evidence="1" id="KW-0560">Oxidoreductase</keyword>
<reference evidence="4 5" key="1">
    <citation type="submission" date="2018-09" db="EMBL/GenBank/DDBJ databases">
        <title>Genomic Encyclopedia of Archaeal and Bacterial Type Strains, Phase II (KMG-II): from individual species to whole genera.</title>
        <authorList>
            <person name="Goeker M."/>
        </authorList>
    </citation>
    <scope>NUCLEOTIDE SEQUENCE [LARGE SCALE GENOMIC DNA]</scope>
    <source>
        <strain evidence="4 5">DSM 27148</strain>
    </source>
</reference>
<dbReference type="InterPro" id="IPR052198">
    <property type="entry name" value="IorB_Oxidoreductase"/>
</dbReference>
<dbReference type="PANTHER" id="PTHR43854:SF1">
    <property type="entry name" value="INDOLEPYRUVATE OXIDOREDUCTASE SUBUNIT IORB"/>
    <property type="match status" value="1"/>
</dbReference>
<dbReference type="Gene3D" id="3.40.920.10">
    <property type="entry name" value="Pyruvate-ferredoxin oxidoreductase, PFOR, domain III"/>
    <property type="match status" value="1"/>
</dbReference>
<dbReference type="SUPFAM" id="SSF53323">
    <property type="entry name" value="Pyruvate-ferredoxin oxidoreductase, PFOR, domain III"/>
    <property type="match status" value="1"/>
</dbReference>
<dbReference type="Pfam" id="PF01558">
    <property type="entry name" value="POR"/>
    <property type="match status" value="1"/>
</dbReference>
<sequence length="193" mass="20777">MKTDVILAGVGGQGILSMGAIIGLAALEEGLHLKQSETHGMSQRGGAVVSHVRLSDRSVYADLIHHGQADLILAVEPMEALRQLPFLKKDGYLITNTDPFTNLPNYPEIGKIQEALDQLPKVLKIDATDLARDIGHAKSSNIIMLGALSAFVHISVQSFEKGIETVFAGKGEDVVEFNKQAFHLGRKVALTTV</sequence>
<accession>A0A419W560</accession>
<feature type="domain" description="Pyruvate/ketoisovalerate oxidoreductase catalytic" evidence="3">
    <location>
        <begin position="11"/>
        <end position="186"/>
    </location>
</feature>
<dbReference type="PANTHER" id="PTHR43854">
    <property type="entry name" value="INDOLEPYRUVATE OXIDOREDUCTASE SUBUNIT IORB"/>
    <property type="match status" value="1"/>
</dbReference>
<protein>
    <submittedName>
        <fullName evidence="4">Indolepyruvate ferredoxin oxidoreductase beta subunit</fullName>
    </submittedName>
</protein>
<name>A0A419W560_9BACT</name>
<keyword evidence="2" id="KW-1133">Transmembrane helix</keyword>
<proteinExistence type="predicted"/>